<feature type="transmembrane region" description="Helical" evidence="1">
    <location>
        <begin position="34"/>
        <end position="54"/>
    </location>
</feature>
<name>E8N6C7_ANATU</name>
<gene>
    <name evidence="2" type="ordered locus">ANT_19650</name>
</gene>
<keyword evidence="1" id="KW-0472">Membrane</keyword>
<dbReference type="RefSeq" id="WP_013560364.1">
    <property type="nucleotide sequence ID" value="NC_014960.1"/>
</dbReference>
<organism evidence="2 3">
    <name type="scientific">Anaerolinea thermophila (strain DSM 14523 / JCM 11388 / NBRC 100420 / UNI-1)</name>
    <dbReference type="NCBI Taxonomy" id="926569"/>
    <lineage>
        <taxon>Bacteria</taxon>
        <taxon>Bacillati</taxon>
        <taxon>Chloroflexota</taxon>
        <taxon>Anaerolineae</taxon>
        <taxon>Anaerolineales</taxon>
        <taxon>Anaerolineaceae</taxon>
        <taxon>Anaerolinea</taxon>
    </lineage>
</organism>
<dbReference type="Proteomes" id="UP000008922">
    <property type="component" value="Chromosome"/>
</dbReference>
<dbReference type="InParanoid" id="E8N6C7"/>
<reference evidence="2 3" key="1">
    <citation type="submission" date="2010-12" db="EMBL/GenBank/DDBJ databases">
        <title>Whole genome sequence of Anaerolinea thermophila UNI-1.</title>
        <authorList>
            <person name="Narita-Yamada S."/>
            <person name="Kishi E."/>
            <person name="Watanabe Y."/>
            <person name="Takasaki K."/>
            <person name="Ankai A."/>
            <person name="Oguchi A."/>
            <person name="Fukui S."/>
            <person name="Takahashi M."/>
            <person name="Yashiro I."/>
            <person name="Hosoyama A."/>
            <person name="Sekiguchi Y."/>
            <person name="Hanada S."/>
            <person name="Fujita N."/>
        </authorList>
    </citation>
    <scope>NUCLEOTIDE SEQUENCE [LARGE SCALE GENOMIC DNA]</scope>
    <source>
        <strain evidence="3">DSM 14523 / JCM 11388 / NBRC 100420 / UNI-1</strain>
    </source>
</reference>
<feature type="transmembrane region" description="Helical" evidence="1">
    <location>
        <begin position="624"/>
        <end position="646"/>
    </location>
</feature>
<dbReference type="EMBL" id="AP012029">
    <property type="protein sequence ID" value="BAJ63991.1"/>
    <property type="molecule type" value="Genomic_DNA"/>
</dbReference>
<feature type="transmembrane region" description="Helical" evidence="1">
    <location>
        <begin position="653"/>
        <end position="675"/>
    </location>
</feature>
<dbReference type="eggNOG" id="ENOG502Z972">
    <property type="taxonomic scope" value="Bacteria"/>
</dbReference>
<feature type="transmembrane region" description="Helical" evidence="1">
    <location>
        <begin position="354"/>
        <end position="374"/>
    </location>
</feature>
<dbReference type="OrthoDB" id="2137478at2"/>
<feature type="transmembrane region" description="Helical" evidence="1">
    <location>
        <begin position="328"/>
        <end position="348"/>
    </location>
</feature>
<proteinExistence type="predicted"/>
<feature type="transmembrane region" description="Helical" evidence="1">
    <location>
        <begin position="75"/>
        <end position="94"/>
    </location>
</feature>
<keyword evidence="1" id="KW-1133">Transmembrane helix</keyword>
<feature type="transmembrane region" description="Helical" evidence="1">
    <location>
        <begin position="305"/>
        <end position="321"/>
    </location>
</feature>
<dbReference type="KEGG" id="atm:ANT_19650"/>
<feature type="transmembrane region" description="Helical" evidence="1">
    <location>
        <begin position="449"/>
        <end position="467"/>
    </location>
</feature>
<feature type="transmembrane region" description="Helical" evidence="1">
    <location>
        <begin position="260"/>
        <end position="285"/>
    </location>
</feature>
<evidence type="ECO:0000256" key="1">
    <source>
        <dbReference type="SAM" id="Phobius"/>
    </source>
</evidence>
<evidence type="ECO:0000313" key="3">
    <source>
        <dbReference type="Proteomes" id="UP000008922"/>
    </source>
</evidence>
<protein>
    <submittedName>
        <fullName evidence="2">Hypothetical membrane protein</fullName>
    </submittedName>
</protein>
<sequence>MQSIRNYLVHGMWLITGIAFSLSFYAIFLRWVDFSGWSLWLILLLFAGLGTWLAQNLTMRVLLPASQKVSFRQKMMGLFIAVGFSLWLMIAIPLRPEWMAFVYPKHELIISPVLQNEGSNPSVRVWVEYLSDGNRYRIPLHQFQGEGWQRTDEGWILPTGHGGSLRWKGHLLNRGYLVFRGGPKGGKAQVQWDGKPYEVNLSAPEVSQIIVKLDVSHPYAKPLSWSGLLSYGWALVWVFLSLTGYAVLNPREASLVPASWKAWIGYSIPPLFTGLVYWLTFYPAILSEDSIDQWRQVLTGQFNDWAPAIYTLITAGVAKIWHTPASMALLQVLVFSLLVGWGVGQFRSLGLPQGIGWGLSLLFALVPANPLLAITHWKDVLYSYGLAGLFILCVWIAETQGKWLAERRHWLGLSFMATTVFLFRHNGVAIFFVVFLVLLVLYQRYWKSIGLAALVGLAIGFGIRGPLYDLFHVERNSYILGDTIFLHHFGAHITGGTPLTEEERAYFNALTPLEEWPYYCCNVSPIYFTDRFNHQLFAENHSRHLGMFLQLALRNPGVELKHWLCSSGLVWRVCVECTTLYHNIEIVNGDVRWIEKNPYGVSEQSRLPWLTFPLAQWVVWSSTYGAGVLWSAGGALYVFLVIWGIVSLQRRSWTWGVAVGVVPILQSLIMALVNISSDFRYQYGVFLIALFSLGMLWMGKTARSSG</sequence>
<feature type="transmembrane region" description="Helical" evidence="1">
    <location>
        <begin position="409"/>
        <end position="442"/>
    </location>
</feature>
<evidence type="ECO:0000313" key="2">
    <source>
        <dbReference type="EMBL" id="BAJ63991.1"/>
    </source>
</evidence>
<dbReference type="AlphaFoldDB" id="E8N6C7"/>
<accession>E8N6C7</accession>
<keyword evidence="3" id="KW-1185">Reference proteome</keyword>
<feature type="transmembrane region" description="Helical" evidence="1">
    <location>
        <begin position="381"/>
        <end position="397"/>
    </location>
</feature>
<dbReference type="HOGENOM" id="CLU_383476_0_0_0"/>
<keyword evidence="1" id="KW-0812">Transmembrane</keyword>
<feature type="transmembrane region" description="Helical" evidence="1">
    <location>
        <begin position="7"/>
        <end position="28"/>
    </location>
</feature>
<dbReference type="STRING" id="926569.ANT_19650"/>
<feature type="transmembrane region" description="Helical" evidence="1">
    <location>
        <begin position="228"/>
        <end position="248"/>
    </location>
</feature>
<feature type="transmembrane region" description="Helical" evidence="1">
    <location>
        <begin position="681"/>
        <end position="699"/>
    </location>
</feature>